<feature type="compositionally biased region" description="Polar residues" evidence="1">
    <location>
        <begin position="227"/>
        <end position="242"/>
    </location>
</feature>
<protein>
    <submittedName>
        <fullName evidence="2 4">Uncharacterized protein</fullName>
    </submittedName>
</protein>
<feature type="compositionally biased region" description="Basic and acidic residues" evidence="1">
    <location>
        <begin position="45"/>
        <end position="55"/>
    </location>
</feature>
<keyword evidence="3" id="KW-1185">Reference proteome</keyword>
<name>A0A6G1GGG9_9PEZI</name>
<dbReference type="OrthoDB" id="5374569at2759"/>
<dbReference type="RefSeq" id="XP_033538723.1">
    <property type="nucleotide sequence ID" value="XM_033678434.1"/>
</dbReference>
<dbReference type="Proteomes" id="UP000504638">
    <property type="component" value="Unplaced"/>
</dbReference>
<dbReference type="EMBL" id="ML975149">
    <property type="protein sequence ID" value="KAF1817092.1"/>
    <property type="molecule type" value="Genomic_DNA"/>
</dbReference>
<feature type="compositionally biased region" description="Basic and acidic residues" evidence="1">
    <location>
        <begin position="135"/>
        <end position="157"/>
    </location>
</feature>
<gene>
    <name evidence="2 4" type="ORF">P152DRAFT_453700</name>
</gene>
<feature type="compositionally biased region" description="Basic and acidic residues" evidence="1">
    <location>
        <begin position="322"/>
        <end position="338"/>
    </location>
</feature>
<evidence type="ECO:0000313" key="3">
    <source>
        <dbReference type="Proteomes" id="UP000504638"/>
    </source>
</evidence>
<sequence>MVRKLPWSGGSEVSRRKTASARTSFNASKSRSDGASPSASAEYTDEYHRSKDARRQMSSSPIPAPPEEEFMIEGLDGDDAWIMVEDEFLSTAQLFTRHLHHAEYKRLKTRVSSQSSSVIQSITRHIVPGSTLGGESRKRNDAFAPKDRQQEAFGRMDDEGDSESEELWLRDSNLAGLMSGPKESSQELAALAGFRSRSRASARVPLDFSMGLSTKRRRDDKDDIVQLRSSHPTVQPESSTATKELRREDLSRREYRDLRRPPPVSTGGHNYTIPERSEAKYSSRAESSHPKYAGSGIEPHIKQEEGSLTAPERFAKRRAGMARKEKEKMVPKTGRGDEMPTFMF</sequence>
<feature type="region of interest" description="Disordered" evidence="1">
    <location>
        <begin position="1"/>
        <end position="67"/>
    </location>
</feature>
<accession>A0A6G1GGG9</accession>
<reference evidence="4" key="2">
    <citation type="submission" date="2020-04" db="EMBL/GenBank/DDBJ databases">
        <authorList>
            <consortium name="NCBI Genome Project"/>
        </authorList>
    </citation>
    <scope>NUCLEOTIDE SEQUENCE</scope>
    <source>
        <strain evidence="4">CBS 781.70</strain>
    </source>
</reference>
<feature type="region of interest" description="Disordered" evidence="1">
    <location>
        <begin position="213"/>
        <end position="344"/>
    </location>
</feature>
<feature type="region of interest" description="Disordered" evidence="1">
    <location>
        <begin position="128"/>
        <end position="166"/>
    </location>
</feature>
<organism evidence="2">
    <name type="scientific">Eremomyces bilateralis CBS 781.70</name>
    <dbReference type="NCBI Taxonomy" id="1392243"/>
    <lineage>
        <taxon>Eukaryota</taxon>
        <taxon>Fungi</taxon>
        <taxon>Dikarya</taxon>
        <taxon>Ascomycota</taxon>
        <taxon>Pezizomycotina</taxon>
        <taxon>Dothideomycetes</taxon>
        <taxon>Dothideomycetes incertae sedis</taxon>
        <taxon>Eremomycetales</taxon>
        <taxon>Eremomycetaceae</taxon>
        <taxon>Eremomyces</taxon>
    </lineage>
</organism>
<proteinExistence type="predicted"/>
<evidence type="ECO:0000313" key="4">
    <source>
        <dbReference type="RefSeq" id="XP_033538723.1"/>
    </source>
</evidence>
<feature type="compositionally biased region" description="Polar residues" evidence="1">
    <location>
        <begin position="20"/>
        <end position="41"/>
    </location>
</feature>
<evidence type="ECO:0000256" key="1">
    <source>
        <dbReference type="SAM" id="MobiDB-lite"/>
    </source>
</evidence>
<feature type="compositionally biased region" description="Basic and acidic residues" evidence="1">
    <location>
        <begin position="243"/>
        <end position="260"/>
    </location>
</feature>
<feature type="compositionally biased region" description="Basic and acidic residues" evidence="1">
    <location>
        <begin position="275"/>
        <end position="289"/>
    </location>
</feature>
<dbReference type="AlphaFoldDB" id="A0A6G1GGG9"/>
<reference evidence="2 4" key="1">
    <citation type="submission" date="2020-01" db="EMBL/GenBank/DDBJ databases">
        <authorList>
            <consortium name="DOE Joint Genome Institute"/>
            <person name="Haridas S."/>
            <person name="Albert R."/>
            <person name="Binder M."/>
            <person name="Bloem J."/>
            <person name="Labutti K."/>
            <person name="Salamov A."/>
            <person name="Andreopoulos B."/>
            <person name="Baker S.E."/>
            <person name="Barry K."/>
            <person name="Bills G."/>
            <person name="Bluhm B.H."/>
            <person name="Cannon C."/>
            <person name="Castanera R."/>
            <person name="Culley D.E."/>
            <person name="Daum C."/>
            <person name="Ezra D."/>
            <person name="Gonzalez J.B."/>
            <person name="Henrissat B."/>
            <person name="Kuo A."/>
            <person name="Liang C."/>
            <person name="Lipzen A."/>
            <person name="Lutzoni F."/>
            <person name="Magnuson J."/>
            <person name="Mondo S."/>
            <person name="Nolan M."/>
            <person name="Ohm R."/>
            <person name="Pangilinan J."/>
            <person name="Park H.-J."/>
            <person name="Ramirez L."/>
            <person name="Alfaro M."/>
            <person name="Sun H."/>
            <person name="Tritt A."/>
            <person name="Yoshinaga Y."/>
            <person name="Zwiers L.-H."/>
            <person name="Turgeon B.G."/>
            <person name="Goodwin S.B."/>
            <person name="Spatafora J.W."/>
            <person name="Crous P.W."/>
            <person name="Grigoriev I.V."/>
        </authorList>
    </citation>
    <scope>NUCLEOTIDE SEQUENCE</scope>
    <source>
        <strain evidence="2 4">CBS 781.70</strain>
    </source>
</reference>
<evidence type="ECO:0000313" key="2">
    <source>
        <dbReference type="EMBL" id="KAF1817092.1"/>
    </source>
</evidence>
<reference evidence="4" key="3">
    <citation type="submission" date="2025-04" db="UniProtKB">
        <authorList>
            <consortium name="RefSeq"/>
        </authorList>
    </citation>
    <scope>IDENTIFICATION</scope>
    <source>
        <strain evidence="4">CBS 781.70</strain>
    </source>
</reference>
<dbReference type="GeneID" id="54419004"/>